<dbReference type="PANTHER" id="PTHR45436">
    <property type="entry name" value="SENSOR HISTIDINE KINASE YKOH"/>
    <property type="match status" value="1"/>
</dbReference>
<dbReference type="InterPro" id="IPR050428">
    <property type="entry name" value="TCS_sensor_his_kinase"/>
</dbReference>
<dbReference type="EMBL" id="JBGMEL010000003">
    <property type="protein sequence ID" value="MFA0789700.1"/>
    <property type="molecule type" value="Genomic_DNA"/>
</dbReference>
<sequence>MSFARKIKLLKSSSFRLAIITFSCVCLSSSISLLTTYLLTKKSLVEPTLAQVEEIANESIAEIGDLEFFHPDIYPRFRDVEPRNFIYNDTSPSKFTKTYIQFFTNLLTQSGLSQQEKLAAQGRLFALGEDINLPLENIPSILIRHLLNNEIPEDFHDYIENITDERFSDWPEYQESIHKSPSLLAKHYLEAEYFLDDESLCVEVLDTKGNAIFSNIEGLTPGNLKYKAFYTIVSNSDPVIDHKNGQRACLIKASPLPDGGILLVGKEFTREYQLLDTLNYIIFYGFLFSVIISLLCGYLVSRQAIKRISEINQVCHQIMSGDLGKRVPFKNTDGDYDQLALHINSMLDKIQQLMTGVKQVSDNIAHDLKSPLTRLRGQLELLLHMEKPERGTIEAVIDENDRIIECFNALLRISQIEQGARRAAFRRFSLHSVLETLIEVYEPTFQDQGIQLSVTLLDDHHLIYGDKEQWSQTIANLFDNIVKYAPGSGNLNIKLSVNSQKESNYLHLQLHDSGPGIPEDDLQKVFERFYRIESHRHTKGNGLGLSLVMAVCNLHKAKIRLTNASGLLVQIDIPTAINSHEPATLSFSKRETVEPELP</sequence>
<feature type="domain" description="HAMP" evidence="13">
    <location>
        <begin position="302"/>
        <end position="355"/>
    </location>
</feature>
<keyword evidence="14" id="KW-0067">ATP-binding</keyword>
<dbReference type="SMART" id="SM00304">
    <property type="entry name" value="HAMP"/>
    <property type="match status" value="1"/>
</dbReference>
<evidence type="ECO:0000256" key="5">
    <source>
        <dbReference type="ARBA" id="ARBA00022679"/>
    </source>
</evidence>
<dbReference type="InterPro" id="IPR036097">
    <property type="entry name" value="HisK_dim/P_sf"/>
</dbReference>
<dbReference type="PRINTS" id="PR00344">
    <property type="entry name" value="BCTRLSENSOR"/>
</dbReference>
<keyword evidence="7" id="KW-0418">Kinase</keyword>
<dbReference type="EC" id="2.7.13.3" evidence="3"/>
<dbReference type="InterPro" id="IPR004358">
    <property type="entry name" value="Sig_transdc_His_kin-like_C"/>
</dbReference>
<evidence type="ECO:0000256" key="1">
    <source>
        <dbReference type="ARBA" id="ARBA00000085"/>
    </source>
</evidence>
<dbReference type="InterPro" id="IPR003661">
    <property type="entry name" value="HisK_dim/P_dom"/>
</dbReference>
<dbReference type="InterPro" id="IPR005467">
    <property type="entry name" value="His_kinase_dom"/>
</dbReference>
<dbReference type="RefSeq" id="WP_371842684.1">
    <property type="nucleotide sequence ID" value="NZ_JBGMEL010000003.1"/>
</dbReference>
<keyword evidence="14" id="KW-0547">Nucleotide-binding</keyword>
<dbReference type="InterPro" id="IPR003594">
    <property type="entry name" value="HATPase_dom"/>
</dbReference>
<dbReference type="PROSITE" id="PS50885">
    <property type="entry name" value="HAMP"/>
    <property type="match status" value="1"/>
</dbReference>
<evidence type="ECO:0000313" key="15">
    <source>
        <dbReference type="Proteomes" id="UP001569414"/>
    </source>
</evidence>
<dbReference type="Gene3D" id="6.10.340.10">
    <property type="match status" value="1"/>
</dbReference>
<evidence type="ECO:0000256" key="3">
    <source>
        <dbReference type="ARBA" id="ARBA00012438"/>
    </source>
</evidence>
<dbReference type="SMART" id="SM00387">
    <property type="entry name" value="HATPase_c"/>
    <property type="match status" value="1"/>
</dbReference>
<dbReference type="PANTHER" id="PTHR45436:SF8">
    <property type="entry name" value="HISTIDINE KINASE"/>
    <property type="match status" value="1"/>
</dbReference>
<feature type="transmembrane region" description="Helical" evidence="11">
    <location>
        <begin position="280"/>
        <end position="300"/>
    </location>
</feature>
<evidence type="ECO:0000256" key="8">
    <source>
        <dbReference type="ARBA" id="ARBA00022989"/>
    </source>
</evidence>
<dbReference type="SUPFAM" id="SSF158472">
    <property type="entry name" value="HAMP domain-like"/>
    <property type="match status" value="1"/>
</dbReference>
<protein>
    <recommendedName>
        <fullName evidence="3">histidine kinase</fullName>
        <ecNumber evidence="3">2.7.13.3</ecNumber>
    </recommendedName>
</protein>
<name>A0ABV4NK98_9GAMM</name>
<evidence type="ECO:0000256" key="4">
    <source>
        <dbReference type="ARBA" id="ARBA00022553"/>
    </source>
</evidence>
<dbReference type="Pfam" id="PF00672">
    <property type="entry name" value="HAMP"/>
    <property type="match status" value="1"/>
</dbReference>
<evidence type="ECO:0000259" key="13">
    <source>
        <dbReference type="PROSITE" id="PS50885"/>
    </source>
</evidence>
<dbReference type="GO" id="GO:0005524">
    <property type="term" value="F:ATP binding"/>
    <property type="evidence" value="ECO:0007669"/>
    <property type="project" value="UniProtKB-KW"/>
</dbReference>
<comment type="catalytic activity">
    <reaction evidence="1">
        <text>ATP + protein L-histidine = ADP + protein N-phospho-L-histidine.</text>
        <dbReference type="EC" id="2.7.13.3"/>
    </reaction>
</comment>
<evidence type="ECO:0000313" key="14">
    <source>
        <dbReference type="EMBL" id="MFA0789700.1"/>
    </source>
</evidence>
<feature type="domain" description="Histidine kinase" evidence="12">
    <location>
        <begin position="363"/>
        <end position="577"/>
    </location>
</feature>
<comment type="caution">
    <text evidence="14">The sequence shown here is derived from an EMBL/GenBank/DDBJ whole genome shotgun (WGS) entry which is preliminary data.</text>
</comment>
<evidence type="ECO:0000256" key="6">
    <source>
        <dbReference type="ARBA" id="ARBA00022692"/>
    </source>
</evidence>
<dbReference type="Pfam" id="PF00512">
    <property type="entry name" value="HisKA"/>
    <property type="match status" value="1"/>
</dbReference>
<dbReference type="SMART" id="SM00388">
    <property type="entry name" value="HisKA"/>
    <property type="match status" value="1"/>
</dbReference>
<evidence type="ECO:0000256" key="7">
    <source>
        <dbReference type="ARBA" id="ARBA00022777"/>
    </source>
</evidence>
<keyword evidence="8 11" id="KW-1133">Transmembrane helix</keyword>
<evidence type="ECO:0000256" key="10">
    <source>
        <dbReference type="ARBA" id="ARBA00023136"/>
    </source>
</evidence>
<comment type="subcellular location">
    <subcellularLocation>
        <location evidence="2">Membrane</location>
    </subcellularLocation>
</comment>
<reference evidence="14 15" key="1">
    <citation type="submission" date="2024-08" db="EMBL/GenBank/DDBJ databases">
        <authorList>
            <person name="Ishaq N."/>
        </authorList>
    </citation>
    <scope>NUCLEOTIDE SEQUENCE [LARGE SCALE GENOMIC DNA]</scope>
    <source>
        <strain evidence="14 15">JCM 30400</strain>
    </source>
</reference>
<keyword evidence="10 11" id="KW-0472">Membrane</keyword>
<keyword evidence="5" id="KW-0808">Transferase</keyword>
<dbReference type="Gene3D" id="3.30.565.10">
    <property type="entry name" value="Histidine kinase-like ATPase, C-terminal domain"/>
    <property type="match status" value="1"/>
</dbReference>
<dbReference type="Pfam" id="PF02518">
    <property type="entry name" value="HATPase_c"/>
    <property type="match status" value="1"/>
</dbReference>
<accession>A0ABV4NK98</accession>
<evidence type="ECO:0000256" key="11">
    <source>
        <dbReference type="SAM" id="Phobius"/>
    </source>
</evidence>
<evidence type="ECO:0000256" key="2">
    <source>
        <dbReference type="ARBA" id="ARBA00004370"/>
    </source>
</evidence>
<dbReference type="Proteomes" id="UP001569414">
    <property type="component" value="Unassembled WGS sequence"/>
</dbReference>
<evidence type="ECO:0000256" key="9">
    <source>
        <dbReference type="ARBA" id="ARBA00023012"/>
    </source>
</evidence>
<keyword evidence="9" id="KW-0902">Two-component regulatory system</keyword>
<dbReference type="CDD" id="cd00082">
    <property type="entry name" value="HisKA"/>
    <property type="match status" value="1"/>
</dbReference>
<proteinExistence type="predicted"/>
<dbReference type="InterPro" id="IPR003660">
    <property type="entry name" value="HAMP_dom"/>
</dbReference>
<dbReference type="SUPFAM" id="SSF47384">
    <property type="entry name" value="Homodimeric domain of signal transducing histidine kinase"/>
    <property type="match status" value="1"/>
</dbReference>
<dbReference type="InterPro" id="IPR036890">
    <property type="entry name" value="HATPase_C_sf"/>
</dbReference>
<dbReference type="SUPFAM" id="SSF55874">
    <property type="entry name" value="ATPase domain of HSP90 chaperone/DNA topoisomerase II/histidine kinase"/>
    <property type="match status" value="1"/>
</dbReference>
<dbReference type="CDD" id="cd06225">
    <property type="entry name" value="HAMP"/>
    <property type="match status" value="1"/>
</dbReference>
<evidence type="ECO:0000259" key="12">
    <source>
        <dbReference type="PROSITE" id="PS50109"/>
    </source>
</evidence>
<keyword evidence="6 11" id="KW-0812">Transmembrane</keyword>
<dbReference type="Gene3D" id="1.10.287.130">
    <property type="match status" value="1"/>
</dbReference>
<dbReference type="PROSITE" id="PS50109">
    <property type="entry name" value="HIS_KIN"/>
    <property type="match status" value="1"/>
</dbReference>
<organism evidence="14 15">
    <name type="scientific">Microbulbifer echini</name>
    <dbReference type="NCBI Taxonomy" id="1529067"/>
    <lineage>
        <taxon>Bacteria</taxon>
        <taxon>Pseudomonadati</taxon>
        <taxon>Pseudomonadota</taxon>
        <taxon>Gammaproteobacteria</taxon>
        <taxon>Cellvibrionales</taxon>
        <taxon>Microbulbiferaceae</taxon>
        <taxon>Microbulbifer</taxon>
    </lineage>
</organism>
<keyword evidence="15" id="KW-1185">Reference proteome</keyword>
<keyword evidence="4" id="KW-0597">Phosphoprotein</keyword>
<gene>
    <name evidence="14" type="ORF">ACCI51_04020</name>
</gene>